<protein>
    <submittedName>
        <fullName evidence="1">Uncharacterized protein</fullName>
    </submittedName>
</protein>
<reference evidence="1 2" key="1">
    <citation type="journal article" date="2021" name="Nat. Plants">
        <title>The Taxus genome provides insights into paclitaxel biosynthesis.</title>
        <authorList>
            <person name="Xiong X."/>
            <person name="Gou J."/>
            <person name="Liao Q."/>
            <person name="Li Y."/>
            <person name="Zhou Q."/>
            <person name="Bi G."/>
            <person name="Li C."/>
            <person name="Du R."/>
            <person name="Wang X."/>
            <person name="Sun T."/>
            <person name="Guo L."/>
            <person name="Liang H."/>
            <person name="Lu P."/>
            <person name="Wu Y."/>
            <person name="Zhang Z."/>
            <person name="Ro D.K."/>
            <person name="Shang Y."/>
            <person name="Huang S."/>
            <person name="Yan J."/>
        </authorList>
    </citation>
    <scope>NUCLEOTIDE SEQUENCE [LARGE SCALE GENOMIC DNA]</scope>
    <source>
        <strain evidence="1">Ta-2019</strain>
    </source>
</reference>
<evidence type="ECO:0000313" key="2">
    <source>
        <dbReference type="Proteomes" id="UP000824469"/>
    </source>
</evidence>
<proteinExistence type="predicted"/>
<dbReference type="AlphaFoldDB" id="A0AA38G906"/>
<name>A0AA38G906_TAXCH</name>
<accession>A0AA38G906</accession>
<dbReference type="EMBL" id="JAHRHJ020000004">
    <property type="protein sequence ID" value="KAH9318077.1"/>
    <property type="molecule type" value="Genomic_DNA"/>
</dbReference>
<dbReference type="Proteomes" id="UP000824469">
    <property type="component" value="Unassembled WGS sequence"/>
</dbReference>
<comment type="caution">
    <text evidence="1">The sequence shown here is derived from an EMBL/GenBank/DDBJ whole genome shotgun (WGS) entry which is preliminary data.</text>
</comment>
<keyword evidence="2" id="KW-1185">Reference proteome</keyword>
<organism evidence="1 2">
    <name type="scientific">Taxus chinensis</name>
    <name type="common">Chinese yew</name>
    <name type="synonym">Taxus wallichiana var. chinensis</name>
    <dbReference type="NCBI Taxonomy" id="29808"/>
    <lineage>
        <taxon>Eukaryota</taxon>
        <taxon>Viridiplantae</taxon>
        <taxon>Streptophyta</taxon>
        <taxon>Embryophyta</taxon>
        <taxon>Tracheophyta</taxon>
        <taxon>Spermatophyta</taxon>
        <taxon>Pinopsida</taxon>
        <taxon>Pinidae</taxon>
        <taxon>Conifers II</taxon>
        <taxon>Cupressales</taxon>
        <taxon>Taxaceae</taxon>
        <taxon>Taxus</taxon>
    </lineage>
</organism>
<feature type="non-terminal residue" evidence="1">
    <location>
        <position position="60"/>
    </location>
</feature>
<sequence>MAYCLLLSDFGALFSPGELARCLARVQDNAPDDIPPFLSTRRRLPIVGKLTLTLNTADRG</sequence>
<gene>
    <name evidence="1" type="ORF">KI387_019846</name>
</gene>
<evidence type="ECO:0000313" key="1">
    <source>
        <dbReference type="EMBL" id="KAH9318077.1"/>
    </source>
</evidence>